<comment type="caution">
    <text evidence="5">The sequence shown here is derived from an EMBL/GenBank/DDBJ whole genome shotgun (WGS) entry which is preliminary data.</text>
</comment>
<keyword evidence="6" id="KW-1185">Reference proteome</keyword>
<feature type="transmembrane region" description="Helical" evidence="1">
    <location>
        <begin position="152"/>
        <end position="177"/>
    </location>
</feature>
<dbReference type="Pfam" id="PF08448">
    <property type="entry name" value="PAS_4"/>
    <property type="match status" value="1"/>
</dbReference>
<evidence type="ECO:0000313" key="5">
    <source>
        <dbReference type="EMBL" id="MCP1727340.1"/>
    </source>
</evidence>
<dbReference type="InterPro" id="IPR001610">
    <property type="entry name" value="PAC"/>
</dbReference>
<dbReference type="CDD" id="cd01948">
    <property type="entry name" value="EAL"/>
    <property type="match status" value="1"/>
</dbReference>
<dbReference type="InterPro" id="IPR029787">
    <property type="entry name" value="Nucleotide_cyclase"/>
</dbReference>
<dbReference type="Gene3D" id="3.30.450.20">
    <property type="entry name" value="PAS domain"/>
    <property type="match status" value="1"/>
</dbReference>
<dbReference type="SMART" id="SM00086">
    <property type="entry name" value="PAC"/>
    <property type="match status" value="1"/>
</dbReference>
<name>A0ABT1G7S1_9GAMM</name>
<dbReference type="PROSITE" id="PS50887">
    <property type="entry name" value="GGDEF"/>
    <property type="match status" value="1"/>
</dbReference>
<dbReference type="Pfam" id="PF00563">
    <property type="entry name" value="EAL"/>
    <property type="match status" value="1"/>
</dbReference>
<organism evidence="5 6">
    <name type="scientific">Natronospira proteinivora</name>
    <dbReference type="NCBI Taxonomy" id="1807133"/>
    <lineage>
        <taxon>Bacteria</taxon>
        <taxon>Pseudomonadati</taxon>
        <taxon>Pseudomonadota</taxon>
        <taxon>Gammaproteobacteria</taxon>
        <taxon>Natronospirales</taxon>
        <taxon>Natronospiraceae</taxon>
        <taxon>Natronospira</taxon>
    </lineage>
</organism>
<dbReference type="NCBIfam" id="TIGR00229">
    <property type="entry name" value="sensory_box"/>
    <property type="match status" value="1"/>
</dbReference>
<evidence type="ECO:0000259" key="3">
    <source>
        <dbReference type="PROSITE" id="PS50883"/>
    </source>
</evidence>
<dbReference type="NCBIfam" id="TIGR00254">
    <property type="entry name" value="GGDEF"/>
    <property type="match status" value="1"/>
</dbReference>
<dbReference type="CDD" id="cd00130">
    <property type="entry name" value="PAS"/>
    <property type="match status" value="1"/>
</dbReference>
<dbReference type="Pfam" id="PF17149">
    <property type="entry name" value="CHASE5"/>
    <property type="match status" value="1"/>
</dbReference>
<dbReference type="InterPro" id="IPR013656">
    <property type="entry name" value="PAS_4"/>
</dbReference>
<dbReference type="InterPro" id="IPR035919">
    <property type="entry name" value="EAL_sf"/>
</dbReference>
<feature type="domain" description="EAL" evidence="3">
    <location>
        <begin position="542"/>
        <end position="797"/>
    </location>
</feature>
<dbReference type="EMBL" id="JALJYF010000001">
    <property type="protein sequence ID" value="MCP1727340.1"/>
    <property type="molecule type" value="Genomic_DNA"/>
</dbReference>
<evidence type="ECO:0000259" key="4">
    <source>
        <dbReference type="PROSITE" id="PS50887"/>
    </source>
</evidence>
<keyword evidence="1" id="KW-1133">Transmembrane helix</keyword>
<dbReference type="SUPFAM" id="SSF141868">
    <property type="entry name" value="EAL domain-like"/>
    <property type="match status" value="1"/>
</dbReference>
<dbReference type="Gene3D" id="3.20.20.450">
    <property type="entry name" value="EAL domain"/>
    <property type="match status" value="1"/>
</dbReference>
<feature type="domain" description="PAS" evidence="2">
    <location>
        <begin position="242"/>
        <end position="287"/>
    </location>
</feature>
<sequence length="800" mass="90135">MKPISLPQWLRHRRLSLRVVLVILLISSVFTLAITVYQLYGEYQRDLGGLEQRLEQADTSFAESLGRSVWALDETQVGLQLRGILQLPHVRQVRIEGDLEMTVGESSDYPHQLRHQIPVVYQGQQGDPQTLGTVTVAADLEAIHGRLWNMGLFILVTQGVKTFSVSLLILAAFYYLVTRHLQALGRFAHGLRLDQLGEHLRLNRSEGGLLRPDELDDVSQAFDHAVTRIRSDIGAREVVEKERNLLAKALEQSPAGVVIMDHDGCVEYVNPRFVEFSGCEANDVLGEPAFQQGGWLHQRVSVAEGAGDPWEAVMAGETWQGEIRFRREDEHYRWAWISLKAVGEGESSYYIALIEDTTQLRTVQERLDFHTHFDALTELPNRVLAYEHLTRAIHRAGEGQSTALLFLDLDNFKYVNESLGHEVGDEILVVVGDRLTRYSEEDWIVARFGSDEFLVIMPNIQHPDGLAKRIEALMAALREPIPLGDETFFVAITAGVAMAPQSGQTARELLQAADTALYAAKGDRKNSLRFYESELGRESQHRLTLEGDLRHALAEGQFELHYQPVISLSSGKAVSLEALIRWRHPERGLVPPDEFIPLAEENGLIIPIGEWVLRRGLLDLASLRRHPVLQDMTVAVNVSSRQLVEGDLLATVSQALQQSHLSGEALQLELTERLFVDELRYTRQLLARLENMGISLVIDDFGTGYSALGYLRRMKVDTLKVDRDFVRDISEDEDDALLTRAIISLAHDLEIEVVAEGVETEAQLDFLRNCGCERVQGYYFARPMPLEQVERFLLEALENA</sequence>
<dbReference type="PROSITE" id="PS50883">
    <property type="entry name" value="EAL"/>
    <property type="match status" value="1"/>
</dbReference>
<dbReference type="InterPro" id="IPR052155">
    <property type="entry name" value="Biofilm_reg_signaling"/>
</dbReference>
<protein>
    <submittedName>
        <fullName evidence="5">Diguanylate cyclase (GGDEF)-like protein/PAS domain S-box-containing protein</fullName>
    </submittedName>
</protein>
<accession>A0ABT1G7S1</accession>
<feature type="domain" description="GGDEF" evidence="4">
    <location>
        <begin position="400"/>
        <end position="533"/>
    </location>
</feature>
<dbReference type="PROSITE" id="PS50112">
    <property type="entry name" value="PAS"/>
    <property type="match status" value="1"/>
</dbReference>
<evidence type="ECO:0000256" key="1">
    <source>
        <dbReference type="SAM" id="Phobius"/>
    </source>
</evidence>
<dbReference type="SUPFAM" id="SSF55785">
    <property type="entry name" value="PYP-like sensor domain (PAS domain)"/>
    <property type="match status" value="1"/>
</dbReference>
<dbReference type="PANTHER" id="PTHR44757">
    <property type="entry name" value="DIGUANYLATE CYCLASE DGCP"/>
    <property type="match status" value="1"/>
</dbReference>
<dbReference type="SMART" id="SM00052">
    <property type="entry name" value="EAL"/>
    <property type="match status" value="1"/>
</dbReference>
<dbReference type="RefSeq" id="WP_253447103.1">
    <property type="nucleotide sequence ID" value="NZ_JALJYF010000001.1"/>
</dbReference>
<dbReference type="CDD" id="cd01949">
    <property type="entry name" value="GGDEF"/>
    <property type="match status" value="1"/>
</dbReference>
<evidence type="ECO:0000313" key="6">
    <source>
        <dbReference type="Proteomes" id="UP001523550"/>
    </source>
</evidence>
<feature type="transmembrane region" description="Helical" evidence="1">
    <location>
        <begin position="20"/>
        <end position="40"/>
    </location>
</feature>
<dbReference type="Pfam" id="PF00990">
    <property type="entry name" value="GGDEF"/>
    <property type="match status" value="1"/>
</dbReference>
<reference evidence="5 6" key="1">
    <citation type="submission" date="2022-03" db="EMBL/GenBank/DDBJ databases">
        <title>Genomic Encyclopedia of Type Strains, Phase III (KMG-III): the genomes of soil and plant-associated and newly described type strains.</title>
        <authorList>
            <person name="Whitman W."/>
        </authorList>
    </citation>
    <scope>NUCLEOTIDE SEQUENCE [LARGE SCALE GENOMIC DNA]</scope>
    <source>
        <strain evidence="5 6">BSker1</strain>
    </source>
</reference>
<dbReference type="SUPFAM" id="SSF55073">
    <property type="entry name" value="Nucleotide cyclase"/>
    <property type="match status" value="1"/>
</dbReference>
<dbReference type="PANTHER" id="PTHR44757:SF2">
    <property type="entry name" value="BIOFILM ARCHITECTURE MAINTENANCE PROTEIN MBAA"/>
    <property type="match status" value="1"/>
</dbReference>
<keyword evidence="1" id="KW-0472">Membrane</keyword>
<dbReference type="InterPro" id="IPR033414">
    <property type="entry name" value="Sensor_dom"/>
</dbReference>
<evidence type="ECO:0000259" key="2">
    <source>
        <dbReference type="PROSITE" id="PS50112"/>
    </source>
</evidence>
<dbReference type="InterPro" id="IPR035965">
    <property type="entry name" value="PAS-like_dom_sf"/>
</dbReference>
<proteinExistence type="predicted"/>
<dbReference type="SMART" id="SM00267">
    <property type="entry name" value="GGDEF"/>
    <property type="match status" value="1"/>
</dbReference>
<dbReference type="Gene3D" id="3.30.70.270">
    <property type="match status" value="1"/>
</dbReference>
<keyword evidence="1" id="KW-0812">Transmembrane</keyword>
<gene>
    <name evidence="5" type="ORF">J2T60_001305</name>
</gene>
<dbReference type="InterPro" id="IPR000014">
    <property type="entry name" value="PAS"/>
</dbReference>
<dbReference type="InterPro" id="IPR000160">
    <property type="entry name" value="GGDEF_dom"/>
</dbReference>
<dbReference type="InterPro" id="IPR001633">
    <property type="entry name" value="EAL_dom"/>
</dbReference>
<dbReference type="Proteomes" id="UP001523550">
    <property type="component" value="Unassembled WGS sequence"/>
</dbReference>
<dbReference type="InterPro" id="IPR043128">
    <property type="entry name" value="Rev_trsase/Diguanyl_cyclase"/>
</dbReference>